<keyword evidence="1" id="KW-0472">Membrane</keyword>
<reference evidence="2 3" key="1">
    <citation type="submission" date="2019-07" db="EMBL/GenBank/DDBJ databases">
        <title>Whole genome shotgun sequence of Halomonas halophila NBRC 102604.</title>
        <authorList>
            <person name="Hosoyama A."/>
            <person name="Uohara A."/>
            <person name="Ohji S."/>
            <person name="Ichikawa N."/>
        </authorList>
    </citation>
    <scope>NUCLEOTIDE SEQUENCE [LARGE SCALE GENOMIC DNA]</scope>
    <source>
        <strain evidence="2 3">NBRC 102604</strain>
    </source>
</reference>
<evidence type="ECO:0000313" key="2">
    <source>
        <dbReference type="EMBL" id="GEK73841.1"/>
    </source>
</evidence>
<dbReference type="EMBL" id="BJUS01000030">
    <property type="protein sequence ID" value="GEK73841.1"/>
    <property type="molecule type" value="Genomic_DNA"/>
</dbReference>
<protein>
    <submittedName>
        <fullName evidence="2">Uncharacterized protein</fullName>
    </submittedName>
</protein>
<accession>A0ABQ0U5X3</accession>
<name>A0ABQ0U5X3_9GAMM</name>
<keyword evidence="1" id="KW-0812">Transmembrane</keyword>
<evidence type="ECO:0000313" key="3">
    <source>
        <dbReference type="Proteomes" id="UP000321121"/>
    </source>
</evidence>
<comment type="caution">
    <text evidence="2">The sequence shown here is derived from an EMBL/GenBank/DDBJ whole genome shotgun (WGS) entry which is preliminary data.</text>
</comment>
<keyword evidence="3" id="KW-1185">Reference proteome</keyword>
<dbReference type="Proteomes" id="UP000321121">
    <property type="component" value="Unassembled WGS sequence"/>
</dbReference>
<evidence type="ECO:0000256" key="1">
    <source>
        <dbReference type="SAM" id="Phobius"/>
    </source>
</evidence>
<gene>
    <name evidence="2" type="ORF">HHA04nite_23850</name>
</gene>
<organism evidence="2 3">
    <name type="scientific">Halomonas halophila</name>
    <dbReference type="NCBI Taxonomy" id="29573"/>
    <lineage>
        <taxon>Bacteria</taxon>
        <taxon>Pseudomonadati</taxon>
        <taxon>Pseudomonadota</taxon>
        <taxon>Gammaproteobacteria</taxon>
        <taxon>Oceanospirillales</taxon>
        <taxon>Halomonadaceae</taxon>
        <taxon>Halomonas</taxon>
    </lineage>
</organism>
<proteinExistence type="predicted"/>
<feature type="transmembrane region" description="Helical" evidence="1">
    <location>
        <begin position="40"/>
        <end position="59"/>
    </location>
</feature>
<sequence>MQLICAFKAKPVERYAQLFGGCVLIAFALAMSSLSDEIRFLFTVFGVAGIGFGLLSHFYHPFRVFDEHLESRKTPISPKKTIPYSSIQSVKKKGESKIVVHHDKEGTAKRTTLYTGLLAKDDRDALMEHIGTRANVVIQD</sequence>
<feature type="transmembrane region" description="Helical" evidence="1">
    <location>
        <begin position="15"/>
        <end position="34"/>
    </location>
</feature>
<keyword evidence="1" id="KW-1133">Transmembrane helix</keyword>